<name>A0AAD1HD73_9MYCO</name>
<evidence type="ECO:0000256" key="2">
    <source>
        <dbReference type="ARBA" id="ARBA00023002"/>
    </source>
</evidence>
<protein>
    <submittedName>
        <fullName evidence="5">Acyl-CoA dehydrogenase</fullName>
    </submittedName>
</protein>
<dbReference type="KEGG" id="mmor:MMOR_41830"/>
<evidence type="ECO:0000259" key="3">
    <source>
        <dbReference type="Pfam" id="PF02770"/>
    </source>
</evidence>
<dbReference type="InterPro" id="IPR037069">
    <property type="entry name" value="AcylCoA_DH/ox_N_sf"/>
</dbReference>
<organism evidence="5 6">
    <name type="scientific">Mycolicibacterium moriokaense</name>
    <dbReference type="NCBI Taxonomy" id="39691"/>
    <lineage>
        <taxon>Bacteria</taxon>
        <taxon>Bacillati</taxon>
        <taxon>Actinomycetota</taxon>
        <taxon>Actinomycetes</taxon>
        <taxon>Mycobacteriales</taxon>
        <taxon>Mycobacteriaceae</taxon>
        <taxon>Mycolicibacterium</taxon>
    </lineage>
</organism>
<dbReference type="GO" id="GO:0005886">
    <property type="term" value="C:plasma membrane"/>
    <property type="evidence" value="ECO:0007669"/>
    <property type="project" value="TreeGrafter"/>
</dbReference>
<evidence type="ECO:0000313" key="6">
    <source>
        <dbReference type="Proteomes" id="UP000466681"/>
    </source>
</evidence>
<evidence type="ECO:0000313" key="5">
    <source>
        <dbReference type="EMBL" id="BBX03247.1"/>
    </source>
</evidence>
<dbReference type="Gene3D" id="1.20.140.10">
    <property type="entry name" value="Butyryl-CoA Dehydrogenase, subunit A, domain 3"/>
    <property type="match status" value="1"/>
</dbReference>
<accession>A0AAD1HD73</accession>
<dbReference type="SUPFAM" id="SSF47203">
    <property type="entry name" value="Acyl-CoA dehydrogenase C-terminal domain-like"/>
    <property type="match status" value="1"/>
</dbReference>
<keyword evidence="6" id="KW-1185">Reference proteome</keyword>
<dbReference type="GO" id="GO:0016627">
    <property type="term" value="F:oxidoreductase activity, acting on the CH-CH group of donors"/>
    <property type="evidence" value="ECO:0007669"/>
    <property type="project" value="InterPro"/>
</dbReference>
<dbReference type="InterPro" id="IPR009100">
    <property type="entry name" value="AcylCoA_DH/oxidase_NM_dom_sf"/>
</dbReference>
<dbReference type="EMBL" id="AP022560">
    <property type="protein sequence ID" value="BBX03247.1"/>
    <property type="molecule type" value="Genomic_DNA"/>
</dbReference>
<keyword evidence="1" id="KW-0285">Flavoprotein</keyword>
<dbReference type="Gene3D" id="1.10.540.10">
    <property type="entry name" value="Acyl-CoA dehydrogenase/oxidase, N-terminal domain"/>
    <property type="match status" value="1"/>
</dbReference>
<dbReference type="Proteomes" id="UP000466681">
    <property type="component" value="Chromosome"/>
</dbReference>
<evidence type="ECO:0000259" key="4">
    <source>
        <dbReference type="Pfam" id="PF02771"/>
    </source>
</evidence>
<reference evidence="5 6" key="1">
    <citation type="journal article" date="2019" name="Emerg. Microbes Infect.">
        <title>Comprehensive subspecies identification of 175 nontuberculous mycobacteria species based on 7547 genomic profiles.</title>
        <authorList>
            <person name="Matsumoto Y."/>
            <person name="Kinjo T."/>
            <person name="Motooka D."/>
            <person name="Nabeya D."/>
            <person name="Jung N."/>
            <person name="Uechi K."/>
            <person name="Horii T."/>
            <person name="Iida T."/>
            <person name="Fujita J."/>
            <person name="Nakamura S."/>
        </authorList>
    </citation>
    <scope>NUCLEOTIDE SEQUENCE [LARGE SCALE GENOMIC DNA]</scope>
    <source>
        <strain evidence="5 6">JCM 6375</strain>
    </source>
</reference>
<dbReference type="InterPro" id="IPR046373">
    <property type="entry name" value="Acyl-CoA_Oxase/DH_mid-dom_sf"/>
</dbReference>
<proteinExistence type="predicted"/>
<dbReference type="PANTHER" id="PTHR43292:SF4">
    <property type="entry name" value="ACYL-COA DEHYDROGENASE FADE34"/>
    <property type="match status" value="1"/>
</dbReference>
<keyword evidence="2" id="KW-0560">Oxidoreductase</keyword>
<dbReference type="InterPro" id="IPR036250">
    <property type="entry name" value="AcylCo_DH-like_C"/>
</dbReference>
<dbReference type="SUPFAM" id="SSF56645">
    <property type="entry name" value="Acyl-CoA dehydrogenase NM domain-like"/>
    <property type="match status" value="1"/>
</dbReference>
<dbReference type="InterPro" id="IPR013786">
    <property type="entry name" value="AcylCoA_DH/ox_N"/>
</dbReference>
<feature type="domain" description="Acyl-CoA dehydrogenase/oxidase N-terminal" evidence="4">
    <location>
        <begin position="9"/>
        <end position="119"/>
    </location>
</feature>
<dbReference type="Pfam" id="PF02770">
    <property type="entry name" value="Acyl-CoA_dh_M"/>
    <property type="match status" value="1"/>
</dbReference>
<evidence type="ECO:0000256" key="1">
    <source>
        <dbReference type="ARBA" id="ARBA00022630"/>
    </source>
</evidence>
<dbReference type="InterPro" id="IPR052161">
    <property type="entry name" value="Mycobact_Acyl-CoA_DH"/>
</dbReference>
<dbReference type="PANTHER" id="PTHR43292">
    <property type="entry name" value="ACYL-COA DEHYDROGENASE"/>
    <property type="match status" value="1"/>
</dbReference>
<feature type="domain" description="Acyl-CoA oxidase/dehydrogenase middle" evidence="3">
    <location>
        <begin position="124"/>
        <end position="212"/>
    </location>
</feature>
<dbReference type="Gene3D" id="2.40.110.10">
    <property type="entry name" value="Butyryl-CoA Dehydrogenase, subunit A, domain 2"/>
    <property type="match status" value="1"/>
</dbReference>
<dbReference type="GO" id="GO:0050660">
    <property type="term" value="F:flavin adenine dinucleotide binding"/>
    <property type="evidence" value="ECO:0007669"/>
    <property type="project" value="InterPro"/>
</dbReference>
<gene>
    <name evidence="5" type="ORF">MMOR_41830</name>
</gene>
<dbReference type="InterPro" id="IPR006091">
    <property type="entry name" value="Acyl-CoA_Oxase/DH_mid-dom"/>
</dbReference>
<dbReference type="Pfam" id="PF02771">
    <property type="entry name" value="Acyl-CoA_dh_N"/>
    <property type="match status" value="1"/>
</dbReference>
<dbReference type="AlphaFoldDB" id="A0AAD1HD73"/>
<sequence>MDFSRVELSEEDQAFRDDLRSFLKEIVTDEVIARDRQTGENFDEGVHLALGEAGYLASDFKDETDGGFSRVRRRVWTLEIGRAHTPWFHWGTTAMVLRAVQRFGTEALKEEVIPKALAGQYRLCLGYTEPEGGSDVATCKTRAVRDGNGWIINGSKMFTSNAQNAQYVFLITNTDPDAPKHQSLTMFLVPLDSPGVEIQPLRTVDGDRTNITYYSDVRVDDRYRIGEVNGGWAVLREALNDEHGTIDRGDDGLDKIAAMTEHLLLLAEAIDGVAATAPTDDAAKYRLGRSIARMEAAASTPGMFGRVAIAETMRDVTPDLMDLLGTASALPVGTEGAADDGRAEYIFRLAGPTGIYGGTLEVFRNMIAQHSLGLGRPAYAPAR</sequence>
<dbReference type="RefSeq" id="WP_083149896.1">
    <property type="nucleotide sequence ID" value="NZ_AP022560.1"/>
</dbReference>